<feature type="transmembrane region" description="Helical" evidence="1">
    <location>
        <begin position="262"/>
        <end position="284"/>
    </location>
</feature>
<dbReference type="EMBL" id="CP047895">
    <property type="protein sequence ID" value="QHL90968.1"/>
    <property type="molecule type" value="Genomic_DNA"/>
</dbReference>
<feature type="transmembrane region" description="Helical" evidence="1">
    <location>
        <begin position="126"/>
        <end position="148"/>
    </location>
</feature>
<keyword evidence="3" id="KW-1185">Reference proteome</keyword>
<dbReference type="InterPro" id="IPR010293">
    <property type="entry name" value="Sbt_1"/>
</dbReference>
<feature type="transmembrane region" description="Helical" evidence="1">
    <location>
        <begin position="6"/>
        <end position="26"/>
    </location>
</feature>
<dbReference type="Proteomes" id="UP000464468">
    <property type="component" value="Chromosome"/>
</dbReference>
<feature type="transmembrane region" description="Helical" evidence="1">
    <location>
        <begin position="202"/>
        <end position="220"/>
    </location>
</feature>
<keyword evidence="1" id="KW-1133">Transmembrane helix</keyword>
<keyword evidence="1" id="KW-0472">Membrane</keyword>
<feature type="transmembrane region" description="Helical" evidence="1">
    <location>
        <begin position="291"/>
        <end position="315"/>
    </location>
</feature>
<gene>
    <name evidence="2" type="ORF">GVO57_09245</name>
</gene>
<reference evidence="2 3" key="1">
    <citation type="submission" date="2020-01" db="EMBL/GenBank/DDBJ databases">
        <title>Sphingomonas sp. C33 whole genome sequece.</title>
        <authorList>
            <person name="Park C."/>
        </authorList>
    </citation>
    <scope>NUCLEOTIDE SEQUENCE [LARGE SCALE GENOMIC DNA]</scope>
    <source>
        <strain evidence="2 3">C33</strain>
    </source>
</reference>
<dbReference type="PANTHER" id="PTHR40400">
    <property type="entry name" value="SLR1512 PROTEIN"/>
    <property type="match status" value="1"/>
</dbReference>
<keyword evidence="1" id="KW-0812">Transmembrane</keyword>
<evidence type="ECO:0000313" key="3">
    <source>
        <dbReference type="Proteomes" id="UP000464468"/>
    </source>
</evidence>
<dbReference type="KEGG" id="schy:GVO57_09245"/>
<proteinExistence type="predicted"/>
<feature type="transmembrane region" description="Helical" evidence="1">
    <location>
        <begin position="169"/>
        <end position="187"/>
    </location>
</feature>
<feature type="transmembrane region" description="Helical" evidence="1">
    <location>
        <begin position="38"/>
        <end position="59"/>
    </location>
</feature>
<organism evidence="2 3">
    <name type="scientific">Sphingomonas changnyeongensis</name>
    <dbReference type="NCBI Taxonomy" id="2698679"/>
    <lineage>
        <taxon>Bacteria</taxon>
        <taxon>Pseudomonadati</taxon>
        <taxon>Pseudomonadota</taxon>
        <taxon>Alphaproteobacteria</taxon>
        <taxon>Sphingomonadales</taxon>
        <taxon>Sphingomonadaceae</taxon>
        <taxon>Sphingomonas</taxon>
    </lineage>
</organism>
<evidence type="ECO:0000313" key="2">
    <source>
        <dbReference type="EMBL" id="QHL90968.1"/>
    </source>
</evidence>
<evidence type="ECO:0000256" key="1">
    <source>
        <dbReference type="SAM" id="Phobius"/>
    </source>
</evidence>
<feature type="transmembrane region" description="Helical" evidence="1">
    <location>
        <begin position="65"/>
        <end position="85"/>
    </location>
</feature>
<accession>A0A7Z2NW67</accession>
<dbReference type="RefSeq" id="WP_160592898.1">
    <property type="nucleotide sequence ID" value="NZ_CP047895.1"/>
</dbReference>
<dbReference type="Pfam" id="PF05982">
    <property type="entry name" value="Sbt_1"/>
    <property type="match status" value="1"/>
</dbReference>
<sequence length="321" mass="33010">MTALDALTQPVVLFFLLGALAAFARSDLAVPEAVAKGLSLYLMMAIGLRGGAEVAHFGASPQMGLAMAAGIGLSFLLPLPVFFLLRAAARLDRTNAAAVAAHYGSVSVVTFATGSELLRQHGLPAAGYMVAVLAVMETPAIITGLALARAGRRGRDELAPRGGLLHETFLNGSVVLLLGSFLIGMLAGDHGLAPIRPVYDGLFRGLLCLFLLDMGLIAARRLMDGRALTARTVAFAILIPIVQGALGVALGTALGLGPGTSALLGILAGSASYIAVPAVMRLALPVADPGLYLGMSLAVTFPFNLTLGIPCYIWIAERLGA</sequence>
<dbReference type="AlphaFoldDB" id="A0A7Z2NW67"/>
<feature type="transmembrane region" description="Helical" evidence="1">
    <location>
        <begin position="232"/>
        <end position="256"/>
    </location>
</feature>
<dbReference type="PANTHER" id="PTHR40400:SF1">
    <property type="entry name" value="SLR1512 PROTEIN"/>
    <property type="match status" value="1"/>
</dbReference>
<name>A0A7Z2NW67_9SPHN</name>
<protein>
    <submittedName>
        <fullName evidence="2">Sodium-dependent bicarbonate transport family permease</fullName>
    </submittedName>
</protein>
<feature type="transmembrane region" description="Helical" evidence="1">
    <location>
        <begin position="97"/>
        <end position="114"/>
    </location>
</feature>